<accession>A0A0B1S3J9</accession>
<reference evidence="3 4" key="1">
    <citation type="submission" date="2014-03" db="EMBL/GenBank/DDBJ databases">
        <title>Draft genome of the hookworm Oesophagostomum dentatum.</title>
        <authorList>
            <person name="Mitreva M."/>
        </authorList>
    </citation>
    <scope>NUCLEOTIDE SEQUENCE [LARGE SCALE GENOMIC DNA]</scope>
    <source>
        <strain evidence="3 4">OD-Hann</strain>
    </source>
</reference>
<organism evidence="3 4">
    <name type="scientific">Oesophagostomum dentatum</name>
    <name type="common">Nodular worm</name>
    <dbReference type="NCBI Taxonomy" id="61180"/>
    <lineage>
        <taxon>Eukaryota</taxon>
        <taxon>Metazoa</taxon>
        <taxon>Ecdysozoa</taxon>
        <taxon>Nematoda</taxon>
        <taxon>Chromadorea</taxon>
        <taxon>Rhabditida</taxon>
        <taxon>Rhabditina</taxon>
        <taxon>Rhabditomorpha</taxon>
        <taxon>Strongyloidea</taxon>
        <taxon>Strongylidae</taxon>
        <taxon>Oesophagostomum</taxon>
    </lineage>
</organism>
<dbReference type="SMART" id="SM00198">
    <property type="entry name" value="SCP"/>
    <property type="match status" value="1"/>
</dbReference>
<evidence type="ECO:0000259" key="2">
    <source>
        <dbReference type="SMART" id="SM00198"/>
    </source>
</evidence>
<keyword evidence="1" id="KW-0732">Signal</keyword>
<sequence length="204" mass="22373">MTAISLIFFLALACLTFFPEDAVASERIKRQATSTICPTSTAVNVDDIGRTLMLDVHNQRRIAAARGLVKNGKNTYNCPRAANMMEMEYDCTLETDAQAIASTCRTTVTPAAQRTDGELLYVANEQIGTIGSSSIVFSRAADSWWGEISTNGINQKMLYNNYFATKPRSPTSFTQMAWASSYKIGCGIGDCGTNTVVVCRYREK</sequence>
<dbReference type="EMBL" id="KN602536">
    <property type="protein sequence ID" value="KHJ79938.1"/>
    <property type="molecule type" value="Genomic_DNA"/>
</dbReference>
<protein>
    <submittedName>
        <fullName evidence="3">SCP-like protein</fullName>
    </submittedName>
</protein>
<dbReference type="Gene3D" id="3.40.33.10">
    <property type="entry name" value="CAP"/>
    <property type="match status" value="1"/>
</dbReference>
<dbReference type="PANTHER" id="PTHR10334">
    <property type="entry name" value="CYSTEINE-RICH SECRETORY PROTEIN-RELATED"/>
    <property type="match status" value="1"/>
</dbReference>
<dbReference type="Proteomes" id="UP000053660">
    <property type="component" value="Unassembled WGS sequence"/>
</dbReference>
<evidence type="ECO:0000313" key="4">
    <source>
        <dbReference type="Proteomes" id="UP000053660"/>
    </source>
</evidence>
<gene>
    <name evidence="3" type="ORF">OESDEN_20400</name>
</gene>
<dbReference type="OrthoDB" id="5851183at2759"/>
<proteinExistence type="predicted"/>
<dbReference type="InterPro" id="IPR001283">
    <property type="entry name" value="CRISP-related"/>
</dbReference>
<keyword evidence="4" id="KW-1185">Reference proteome</keyword>
<dbReference type="Pfam" id="PF00188">
    <property type="entry name" value="CAP"/>
    <property type="match status" value="1"/>
</dbReference>
<dbReference type="InterPro" id="IPR035940">
    <property type="entry name" value="CAP_sf"/>
</dbReference>
<dbReference type="AlphaFoldDB" id="A0A0B1S3J9"/>
<feature type="domain" description="SCP" evidence="2">
    <location>
        <begin position="48"/>
        <end position="203"/>
    </location>
</feature>
<dbReference type="SUPFAM" id="SSF55797">
    <property type="entry name" value="PR-1-like"/>
    <property type="match status" value="1"/>
</dbReference>
<feature type="signal peptide" evidence="1">
    <location>
        <begin position="1"/>
        <end position="24"/>
    </location>
</feature>
<name>A0A0B1S3J9_OESDE</name>
<evidence type="ECO:0000313" key="3">
    <source>
        <dbReference type="EMBL" id="KHJ79938.1"/>
    </source>
</evidence>
<dbReference type="InterPro" id="IPR014044">
    <property type="entry name" value="CAP_dom"/>
</dbReference>
<dbReference type="CDD" id="cd05380">
    <property type="entry name" value="CAP_euk"/>
    <property type="match status" value="1"/>
</dbReference>
<evidence type="ECO:0000256" key="1">
    <source>
        <dbReference type="SAM" id="SignalP"/>
    </source>
</evidence>
<feature type="chain" id="PRO_5002064295" evidence="1">
    <location>
        <begin position="25"/>
        <end position="204"/>
    </location>
</feature>